<gene>
    <name evidence="2" type="ORF">PCOR1329_LOCUS14074</name>
</gene>
<protein>
    <submittedName>
        <fullName evidence="2">Uncharacterized protein</fullName>
    </submittedName>
</protein>
<proteinExistence type="predicted"/>
<reference evidence="2" key="1">
    <citation type="submission" date="2023-10" db="EMBL/GenBank/DDBJ databases">
        <authorList>
            <person name="Chen Y."/>
            <person name="Shah S."/>
            <person name="Dougan E. K."/>
            <person name="Thang M."/>
            <person name="Chan C."/>
        </authorList>
    </citation>
    <scope>NUCLEOTIDE SEQUENCE [LARGE SCALE GENOMIC DNA]</scope>
</reference>
<organism evidence="2 3">
    <name type="scientific">Prorocentrum cordatum</name>
    <dbReference type="NCBI Taxonomy" id="2364126"/>
    <lineage>
        <taxon>Eukaryota</taxon>
        <taxon>Sar</taxon>
        <taxon>Alveolata</taxon>
        <taxon>Dinophyceae</taxon>
        <taxon>Prorocentrales</taxon>
        <taxon>Prorocentraceae</taxon>
        <taxon>Prorocentrum</taxon>
    </lineage>
</organism>
<evidence type="ECO:0000256" key="1">
    <source>
        <dbReference type="SAM" id="MobiDB-lite"/>
    </source>
</evidence>
<feature type="region of interest" description="Disordered" evidence="1">
    <location>
        <begin position="1"/>
        <end position="45"/>
    </location>
</feature>
<evidence type="ECO:0000313" key="3">
    <source>
        <dbReference type="Proteomes" id="UP001189429"/>
    </source>
</evidence>
<feature type="non-terminal residue" evidence="2">
    <location>
        <position position="1"/>
    </location>
</feature>
<comment type="caution">
    <text evidence="2">The sequence shown here is derived from an EMBL/GenBank/DDBJ whole genome shotgun (WGS) entry which is preliminary data.</text>
</comment>
<sequence length="148" mass="15659">EEEVERASRRGPRRRAAPCPAHGAPPCSAGRAPRALGRARGVGAPGGALGVAGVPLRRRSGPGAAERRAKPKLLAVHVAHLSKRARVYSCSFLIVPGPLVAMKGHWGSMVMRDCLSVAGSREALSALFCRDGRAAASWESAEKKWHQL</sequence>
<dbReference type="EMBL" id="CAUYUJ010004185">
    <property type="protein sequence ID" value="CAK0808491.1"/>
    <property type="molecule type" value="Genomic_DNA"/>
</dbReference>
<accession>A0ABN9QSH2</accession>
<feature type="compositionally biased region" description="Low complexity" evidence="1">
    <location>
        <begin position="17"/>
        <end position="42"/>
    </location>
</feature>
<dbReference type="Proteomes" id="UP001189429">
    <property type="component" value="Unassembled WGS sequence"/>
</dbReference>
<keyword evidence="3" id="KW-1185">Reference proteome</keyword>
<evidence type="ECO:0000313" key="2">
    <source>
        <dbReference type="EMBL" id="CAK0808491.1"/>
    </source>
</evidence>
<name>A0ABN9QSH2_9DINO</name>